<evidence type="ECO:0000256" key="1">
    <source>
        <dbReference type="SAM" id="MobiDB-lite"/>
    </source>
</evidence>
<sequence>MMWGAHVLDNYISPKLSELTACSPPEVAALPAYRGAIVLNELFAGIVYTEALRVAASIFILRLREATDDYRNACIELKAYISALPKHDRLEAHTNALSNFESCLIKLNISAAALARVASIVGANPLYKKHDRSPLDRLCILANRIKHFDQDILAATNQKIPVPLAPVWLVNDGLECVVCKLSFEELAFILTDFAEDAQNLAVKFPAEANQRREAKRASMQSASEQLAPGDARSATQSSSGTSVTVNMPPMRLP</sequence>
<name>A0ABT9E0Y8_9PROT</name>
<dbReference type="RefSeq" id="WP_305104690.1">
    <property type="nucleotide sequence ID" value="NZ_JAUTWS010000014.1"/>
</dbReference>
<dbReference type="Proteomes" id="UP001243009">
    <property type="component" value="Unassembled WGS sequence"/>
</dbReference>
<protein>
    <recommendedName>
        <fullName evidence="4">BRO1 domain-containing protein</fullName>
    </recommendedName>
</protein>
<feature type="compositionally biased region" description="Polar residues" evidence="1">
    <location>
        <begin position="233"/>
        <end position="245"/>
    </location>
</feature>
<dbReference type="EMBL" id="JAUTWS010000014">
    <property type="protein sequence ID" value="MDO9709823.1"/>
    <property type="molecule type" value="Genomic_DNA"/>
</dbReference>
<organism evidence="2 3">
    <name type="scientific">Paracraurococcus lichenis</name>
    <dbReference type="NCBI Taxonomy" id="3064888"/>
    <lineage>
        <taxon>Bacteria</taxon>
        <taxon>Pseudomonadati</taxon>
        <taxon>Pseudomonadota</taxon>
        <taxon>Alphaproteobacteria</taxon>
        <taxon>Acetobacterales</taxon>
        <taxon>Roseomonadaceae</taxon>
        <taxon>Paracraurococcus</taxon>
    </lineage>
</organism>
<keyword evidence="3" id="KW-1185">Reference proteome</keyword>
<proteinExistence type="predicted"/>
<reference evidence="2 3" key="1">
    <citation type="submission" date="2023-08" db="EMBL/GenBank/DDBJ databases">
        <title>The draft genome sequence of Paracraurococcus sp. LOR1-02.</title>
        <authorList>
            <person name="Kingkaew E."/>
            <person name="Tanasupawat S."/>
        </authorList>
    </citation>
    <scope>NUCLEOTIDE SEQUENCE [LARGE SCALE GENOMIC DNA]</scope>
    <source>
        <strain evidence="2 3">LOR1-02</strain>
    </source>
</reference>
<accession>A0ABT9E0Y8</accession>
<feature type="region of interest" description="Disordered" evidence="1">
    <location>
        <begin position="211"/>
        <end position="253"/>
    </location>
</feature>
<comment type="caution">
    <text evidence="2">The sequence shown here is derived from an EMBL/GenBank/DDBJ whole genome shotgun (WGS) entry which is preliminary data.</text>
</comment>
<evidence type="ECO:0000313" key="2">
    <source>
        <dbReference type="EMBL" id="MDO9709823.1"/>
    </source>
</evidence>
<gene>
    <name evidence="2" type="ORF">Q7A36_15835</name>
</gene>
<evidence type="ECO:0008006" key="4">
    <source>
        <dbReference type="Google" id="ProtNLM"/>
    </source>
</evidence>
<evidence type="ECO:0000313" key="3">
    <source>
        <dbReference type="Proteomes" id="UP001243009"/>
    </source>
</evidence>